<accession>A0A7J6U7Y7</accession>
<gene>
    <name evidence="1" type="primary">PXMP4</name>
    <name evidence="1" type="ORF">FOZ62_025579</name>
</gene>
<dbReference type="AlphaFoldDB" id="A0A7J6U7Y7"/>
<proteinExistence type="predicted"/>
<name>A0A7J6U7Y7_PEROL</name>
<dbReference type="Pfam" id="PF02466">
    <property type="entry name" value="Tim17"/>
    <property type="match status" value="1"/>
</dbReference>
<comment type="caution">
    <text evidence="1">The sequence shown here is derived from an EMBL/GenBank/DDBJ whole genome shotgun (WGS) entry which is preliminary data.</text>
</comment>
<dbReference type="PANTHER" id="PTHR15460">
    <property type="entry name" value="PEROXISOMAL MEMBRANE PROTEIN 4"/>
    <property type="match status" value="1"/>
</dbReference>
<evidence type="ECO:0000313" key="1">
    <source>
        <dbReference type="EMBL" id="KAF4753558.1"/>
    </source>
</evidence>
<sequence>MGKATPVPVLSLVMPDQPSRLPRPPSIPHPTVKECLLAACLSARNGFEYAAKLRLAHCVVMTALYGGHRTPKENVKWILQSAREHGVSLGSYAFTYTLLRGFMGRILGAAKFNPAVAGFVAGCLTWGRHKSAISYQVTLYLLSRITVGSVHHQVNQGRLPDGPMYRYLAGFVWAVVMYLFVVDKGSLQSSLRQAMEFIYDTDDGQATELRDFLPFLRRGATRRARPGGDVNDVLEDVLENVDPEEF</sequence>
<dbReference type="PANTHER" id="PTHR15460:SF3">
    <property type="entry name" value="PEROXISOMAL MEMBRANE PROTEIN 4"/>
    <property type="match status" value="1"/>
</dbReference>
<evidence type="ECO:0000313" key="2">
    <source>
        <dbReference type="Proteomes" id="UP000574390"/>
    </source>
</evidence>
<dbReference type="GO" id="GO:0005778">
    <property type="term" value="C:peroxisomal membrane"/>
    <property type="evidence" value="ECO:0007669"/>
    <property type="project" value="TreeGrafter"/>
</dbReference>
<organism evidence="1 2">
    <name type="scientific">Perkinsus olseni</name>
    <name type="common">Perkinsus atlanticus</name>
    <dbReference type="NCBI Taxonomy" id="32597"/>
    <lineage>
        <taxon>Eukaryota</taxon>
        <taxon>Sar</taxon>
        <taxon>Alveolata</taxon>
        <taxon>Perkinsozoa</taxon>
        <taxon>Perkinsea</taxon>
        <taxon>Perkinsida</taxon>
        <taxon>Perkinsidae</taxon>
        <taxon>Perkinsus</taxon>
    </lineage>
</organism>
<dbReference type="Proteomes" id="UP000574390">
    <property type="component" value="Unassembled WGS sequence"/>
</dbReference>
<reference evidence="1 2" key="1">
    <citation type="submission" date="2020-04" db="EMBL/GenBank/DDBJ databases">
        <title>Perkinsus olseni comparative genomics.</title>
        <authorList>
            <person name="Bogema D.R."/>
        </authorList>
    </citation>
    <scope>NUCLEOTIDE SEQUENCE [LARGE SCALE GENOMIC DNA]</scope>
    <source>
        <strain evidence="1">ATCC PRA-205</strain>
    </source>
</reference>
<dbReference type="InterPro" id="IPR019531">
    <property type="entry name" value="Pmp4"/>
</dbReference>
<dbReference type="EMBL" id="JABANM010001865">
    <property type="protein sequence ID" value="KAF4753558.1"/>
    <property type="molecule type" value="Genomic_DNA"/>
</dbReference>
<protein>
    <submittedName>
        <fullName evidence="1">Peroxisomal membrane protein 4</fullName>
    </submittedName>
</protein>